<dbReference type="GO" id="GO:0006351">
    <property type="term" value="P:DNA-templated transcription"/>
    <property type="evidence" value="ECO:0007669"/>
    <property type="project" value="InterPro"/>
</dbReference>
<evidence type="ECO:0000256" key="3">
    <source>
        <dbReference type="ARBA" id="ARBA00022679"/>
    </source>
</evidence>
<dbReference type="GO" id="GO:0003899">
    <property type="term" value="F:DNA-directed RNA polymerase activity"/>
    <property type="evidence" value="ECO:0007669"/>
    <property type="project" value="UniProtKB-UniRule"/>
</dbReference>
<dbReference type="InterPro" id="IPR029757">
    <property type="entry name" value="RpoE"/>
</dbReference>
<keyword evidence="5 6" id="KW-0804">Transcription</keyword>
<comment type="subunit">
    <text evidence="6">RNAP is composed of a core of 2 alpha, a beta and a beta' subunits. The core is associated with a delta subunit and one of several sigma factors.</text>
</comment>
<feature type="region of interest" description="Disordered" evidence="7">
    <location>
        <begin position="90"/>
        <end position="188"/>
    </location>
</feature>
<dbReference type="NCBIfam" id="TIGR04567">
    <property type="entry name" value="RNAP_delt_lowGC"/>
    <property type="match status" value="1"/>
</dbReference>
<evidence type="ECO:0000313" key="9">
    <source>
        <dbReference type="EMBL" id="SER63655.1"/>
    </source>
</evidence>
<dbReference type="GO" id="GO:0006355">
    <property type="term" value="P:regulation of DNA-templated transcription"/>
    <property type="evidence" value="ECO:0007669"/>
    <property type="project" value="UniProtKB-UniRule"/>
</dbReference>
<dbReference type="PROSITE" id="PS51913">
    <property type="entry name" value="HTH_HARE"/>
    <property type="match status" value="1"/>
</dbReference>
<keyword evidence="4 6" id="KW-0548">Nucleotidyltransferase</keyword>
<reference evidence="10" key="1">
    <citation type="submission" date="2016-10" db="EMBL/GenBank/DDBJ databases">
        <authorList>
            <person name="de Groot N.N."/>
        </authorList>
    </citation>
    <scope>NUCLEOTIDE SEQUENCE [LARGE SCALE GENOMIC DNA]</scope>
    <source>
        <strain evidence="10">10nlg</strain>
    </source>
</reference>
<dbReference type="InterPro" id="IPR007759">
    <property type="entry name" value="Asxl_HARE-HTH"/>
</dbReference>
<comment type="function">
    <text evidence="6">Participates in both the initiation and recycling phases of transcription. In the presence of the delta subunit, RNAP displays an increased specificity of transcription, a decreased affinity for nucleic acids, and an increased efficiency of RNA synthesis because of enhanced recycling.</text>
</comment>
<proteinExistence type="inferred from homology"/>
<evidence type="ECO:0000256" key="2">
    <source>
        <dbReference type="ARBA" id="ARBA00022478"/>
    </source>
</evidence>
<dbReference type="RefSeq" id="WP_093071995.1">
    <property type="nucleotide sequence ID" value="NZ_FOGV01000003.1"/>
</dbReference>
<name>A0A1H9QTT8_9BACI</name>
<dbReference type="InterPro" id="IPR038087">
    <property type="entry name" value="RNAP_delta_N_dom_sf"/>
</dbReference>
<dbReference type="STRING" id="1464123.SAMN05444126_103128"/>
<dbReference type="GO" id="GO:0000428">
    <property type="term" value="C:DNA-directed RNA polymerase complex"/>
    <property type="evidence" value="ECO:0007669"/>
    <property type="project" value="UniProtKB-KW"/>
</dbReference>
<comment type="caution">
    <text evidence="9">The sequence shown here is derived from an EMBL/GenBank/DDBJ whole genome shotgun (WGS) entry which is preliminary data.</text>
</comment>
<dbReference type="EMBL" id="FOGV01000003">
    <property type="protein sequence ID" value="SER63655.1"/>
    <property type="molecule type" value="Genomic_DNA"/>
</dbReference>
<feature type="compositionally biased region" description="Acidic residues" evidence="7">
    <location>
        <begin position="108"/>
        <end position="188"/>
    </location>
</feature>
<dbReference type="HAMAP" id="MF_00357">
    <property type="entry name" value="RNApol_bact_RpoE"/>
    <property type="match status" value="1"/>
</dbReference>
<evidence type="ECO:0000313" key="10">
    <source>
        <dbReference type="Proteomes" id="UP000199318"/>
    </source>
</evidence>
<comment type="similarity">
    <text evidence="1 6">Belongs to the RpoE family.</text>
</comment>
<protein>
    <recommendedName>
        <fullName evidence="6">Probable DNA-directed RNA polymerase subunit delta</fullName>
    </recommendedName>
    <alternativeName>
        <fullName evidence="6">RNAP delta factor</fullName>
    </alternativeName>
</protein>
<evidence type="ECO:0000259" key="8">
    <source>
        <dbReference type="PROSITE" id="PS51913"/>
    </source>
</evidence>
<dbReference type="OrthoDB" id="401223at2"/>
<dbReference type="Proteomes" id="UP000199318">
    <property type="component" value="Unassembled WGS sequence"/>
</dbReference>
<evidence type="ECO:0000256" key="1">
    <source>
        <dbReference type="ARBA" id="ARBA00009828"/>
    </source>
</evidence>
<organism evidence="9 10">
    <name type="scientific">Salisediminibacterium halotolerans</name>
    <dbReference type="NCBI Taxonomy" id="517425"/>
    <lineage>
        <taxon>Bacteria</taxon>
        <taxon>Bacillati</taxon>
        <taxon>Bacillota</taxon>
        <taxon>Bacilli</taxon>
        <taxon>Bacillales</taxon>
        <taxon>Bacillaceae</taxon>
        <taxon>Salisediminibacterium</taxon>
    </lineage>
</organism>
<evidence type="ECO:0000256" key="7">
    <source>
        <dbReference type="SAM" id="MobiDB-lite"/>
    </source>
</evidence>
<keyword evidence="3 6" id="KW-0808">Transferase</keyword>
<evidence type="ECO:0000256" key="6">
    <source>
        <dbReference type="HAMAP-Rule" id="MF_00357"/>
    </source>
</evidence>
<dbReference type="AlphaFoldDB" id="A0A1H9QTT8"/>
<keyword evidence="10" id="KW-1185">Reference proteome</keyword>
<evidence type="ECO:0000256" key="5">
    <source>
        <dbReference type="ARBA" id="ARBA00023163"/>
    </source>
</evidence>
<gene>
    <name evidence="6" type="primary">rpoE</name>
    <name evidence="9" type="ORF">SAMN05444126_103128</name>
</gene>
<keyword evidence="2 6" id="KW-0240">DNA-directed RNA polymerase</keyword>
<dbReference type="Gene3D" id="1.10.10.1250">
    <property type="entry name" value="RNA polymerase, subunit delta, N-terminal domain"/>
    <property type="match status" value="1"/>
</dbReference>
<accession>A0A1H9QTT8</accession>
<sequence>MKYTDYTDEQIREVAMLDIAHETLREQGSTLNYHDLLKKVAEVKGLTEEQTTKRIAHLYTEMSLDGRFVNLGNSNWGLRTWYPIDQTEEDMSHDAMKERKQRAKDKAEDEDVFEDDDLGDFDEFENLEDELDSLATEEDTDFDELDDETESFPDEVPEEDDEADSGEETEENAESDSQDPVNNEDDEL</sequence>
<evidence type="ECO:0000256" key="4">
    <source>
        <dbReference type="ARBA" id="ARBA00022695"/>
    </source>
</evidence>
<feature type="domain" description="HTH HARE-type" evidence="8">
    <location>
        <begin position="14"/>
        <end position="81"/>
    </location>
</feature>
<dbReference type="Pfam" id="PF05066">
    <property type="entry name" value="HARE-HTH"/>
    <property type="match status" value="1"/>
</dbReference>